<dbReference type="Pfam" id="PF13387">
    <property type="entry name" value="Lnb_N"/>
    <property type="match status" value="1"/>
</dbReference>
<dbReference type="EMBL" id="JAGSSV010000044">
    <property type="protein sequence ID" value="MBR7890285.1"/>
    <property type="molecule type" value="Genomic_DNA"/>
</dbReference>
<comment type="caution">
    <text evidence="3">The sequence shown here is derived from an EMBL/GenBank/DDBJ whole genome shotgun (WGS) entry which is preliminary data.</text>
</comment>
<dbReference type="Pfam" id="PF25222">
    <property type="entry name" value="DUF7840"/>
    <property type="match status" value="1"/>
</dbReference>
<gene>
    <name evidence="3" type="ORF">J9B83_15425</name>
</gene>
<proteinExistence type="predicted"/>
<feature type="domain" description="Lnb N-terminal periplasmic" evidence="1">
    <location>
        <begin position="120"/>
        <end position="253"/>
    </location>
</feature>
<dbReference type="InterPro" id="IPR057162">
    <property type="entry name" value="DUF7840"/>
</dbReference>
<evidence type="ECO:0000313" key="3">
    <source>
        <dbReference type="EMBL" id="MBR7890285.1"/>
    </source>
</evidence>
<evidence type="ECO:0000259" key="2">
    <source>
        <dbReference type="Pfam" id="PF25222"/>
    </source>
</evidence>
<evidence type="ECO:0000259" key="1">
    <source>
        <dbReference type="Pfam" id="PF13387"/>
    </source>
</evidence>
<accession>A0ABS5HF95</accession>
<protein>
    <submittedName>
        <fullName evidence="3">DUF4105 domain-containing protein</fullName>
    </submittedName>
</protein>
<dbReference type="InterPro" id="IPR025178">
    <property type="entry name" value="Lnb_N"/>
</dbReference>
<sequence length="563" mass="64129">MLYRNQHLSYFIKLVLVFFTLSSDLTAKTIRFDPSLSEFLLKNALSLQYQMKAKKGLGYKSLVSQIQKYGCGAELLSTPSLLEKIESYEFHKNFLTLLDQCSKNSYSEYEYNEELNKLLEKKEAYLVIAGESLKSPMSYFGHSLIVFLDKDDFYFSPVISILAPTEGLSAIEQIGKGGFSFIKAEMNVIPLHQIIDFYSDKESRDLRFLKLSSNTFDRQKLVDYFNNKLTDQLVYNFFTKNCSTYLYQALDHSCSCFTEASTIITPVKLEKTVLENHKGTVSFSIDSLFNKFNASYEKLTIDEKSLTKKIFLDELSQFPENSTEAGRAAVLASKMSFKTYATPNDAYEKVIKTYGMDHLLLETLPVGSIFEEKELDGLSISSIKGVFSEGSMKIRVSAVDFDLFEQRTKHFVSSKLSAGAFEFSTKNDDTSLESIDLLNIRAITPLNFVTKKPSWSLRIGGERNSNNHFQGILSGGLGASISVRGLVFFALPSFEYTSNFDLPIYSGILFNSEQLSAKYETRNLESHKVSLYRRENNYFGYEYSFLSDDKNAEKHSFTLSYYF</sequence>
<organism evidence="3 4">
    <name type="scientific">Marinomonas vulgaris</name>
    <dbReference type="NCBI Taxonomy" id="2823372"/>
    <lineage>
        <taxon>Bacteria</taxon>
        <taxon>Pseudomonadati</taxon>
        <taxon>Pseudomonadota</taxon>
        <taxon>Gammaproteobacteria</taxon>
        <taxon>Oceanospirillales</taxon>
        <taxon>Oceanospirillaceae</taxon>
        <taxon>Marinomonas</taxon>
    </lineage>
</organism>
<evidence type="ECO:0000313" key="4">
    <source>
        <dbReference type="Proteomes" id="UP000679722"/>
    </source>
</evidence>
<feature type="domain" description="DUF7840" evidence="2">
    <location>
        <begin position="411"/>
        <end position="496"/>
    </location>
</feature>
<dbReference type="Proteomes" id="UP000679722">
    <property type="component" value="Unassembled WGS sequence"/>
</dbReference>
<keyword evidence="4" id="KW-1185">Reference proteome</keyword>
<dbReference type="RefSeq" id="WP_211537691.1">
    <property type="nucleotide sequence ID" value="NZ_JAGSSV010000044.1"/>
</dbReference>
<name>A0ABS5HF95_9GAMM</name>
<reference evidence="4" key="1">
    <citation type="submission" date="2023-07" db="EMBL/GenBank/DDBJ databases">
        <title>Marinomonas vulgaris A79, complete genome.</title>
        <authorList>
            <person name="Ying J.-J."/>
        </authorList>
    </citation>
    <scope>NUCLEOTIDE SEQUENCE [LARGE SCALE GENOMIC DNA]</scope>
    <source>
        <strain evidence="4">A79</strain>
    </source>
</reference>